<dbReference type="SUPFAM" id="SSF101908">
    <property type="entry name" value="Putative isomerase YbhE"/>
    <property type="match status" value="1"/>
</dbReference>
<feature type="repeat" description="WD" evidence="3">
    <location>
        <begin position="657"/>
        <end position="690"/>
    </location>
</feature>
<dbReference type="Pfam" id="PF00400">
    <property type="entry name" value="WD40"/>
    <property type="match status" value="14"/>
</dbReference>
<feature type="repeat" description="WD" evidence="3">
    <location>
        <begin position="796"/>
        <end position="837"/>
    </location>
</feature>
<dbReference type="Pfam" id="PF20703">
    <property type="entry name" value="nSTAND1"/>
    <property type="match status" value="1"/>
</dbReference>
<comment type="caution">
    <text evidence="6">The sequence shown here is derived from an EMBL/GenBank/DDBJ whole genome shotgun (WGS) entry which is preliminary data.</text>
</comment>
<dbReference type="InterPro" id="IPR020472">
    <property type="entry name" value="WD40_PAC1"/>
</dbReference>
<feature type="repeat" description="WD" evidence="3">
    <location>
        <begin position="1063"/>
        <end position="1097"/>
    </location>
</feature>
<dbReference type="PANTHER" id="PTHR19848">
    <property type="entry name" value="WD40 REPEAT PROTEIN"/>
    <property type="match status" value="1"/>
</dbReference>
<dbReference type="SMART" id="SM00320">
    <property type="entry name" value="WD40"/>
    <property type="match status" value="14"/>
</dbReference>
<dbReference type="PRINTS" id="PR00320">
    <property type="entry name" value="GPROTEINBRPT"/>
</dbReference>
<feature type="repeat" description="WD" evidence="3">
    <location>
        <begin position="1109"/>
        <end position="1150"/>
    </location>
</feature>
<dbReference type="SUPFAM" id="SSF52540">
    <property type="entry name" value="P-loop containing nucleoside triphosphate hydrolases"/>
    <property type="match status" value="1"/>
</dbReference>
<dbReference type="Proteomes" id="UP000323454">
    <property type="component" value="Unassembled WGS sequence"/>
</dbReference>
<feature type="region of interest" description="Disordered" evidence="4">
    <location>
        <begin position="1"/>
        <end position="21"/>
    </location>
</feature>
<organism evidence="6 7">
    <name type="scientific">Solihabitans fulvus</name>
    <dbReference type="NCBI Taxonomy" id="1892852"/>
    <lineage>
        <taxon>Bacteria</taxon>
        <taxon>Bacillati</taxon>
        <taxon>Actinomycetota</taxon>
        <taxon>Actinomycetes</taxon>
        <taxon>Pseudonocardiales</taxon>
        <taxon>Pseudonocardiaceae</taxon>
        <taxon>Solihabitans</taxon>
    </lineage>
</organism>
<reference evidence="6 7" key="1">
    <citation type="submission" date="2019-09" db="EMBL/GenBank/DDBJ databases">
        <title>Goodfellowia gen. nov., a new genus of the Pseudonocardineae related to Actinoalloteichus, containing Goodfellowia coeruleoviolacea gen. nov., comb. nov. gen. nov., comb. nov.</title>
        <authorList>
            <person name="Labeda D."/>
        </authorList>
    </citation>
    <scope>NUCLEOTIDE SEQUENCE [LARGE SCALE GENOMIC DNA]</scope>
    <source>
        <strain evidence="6 7">AN110305</strain>
    </source>
</reference>
<dbReference type="PROSITE" id="PS00678">
    <property type="entry name" value="WD_REPEATS_1"/>
    <property type="match status" value="10"/>
</dbReference>
<dbReference type="InterPro" id="IPR049052">
    <property type="entry name" value="nSTAND1"/>
</dbReference>
<feature type="repeat" description="WD" evidence="3">
    <location>
        <begin position="1154"/>
        <end position="1187"/>
    </location>
</feature>
<feature type="domain" description="Novel STAND NTPase 1" evidence="5">
    <location>
        <begin position="64"/>
        <end position="477"/>
    </location>
</feature>
<evidence type="ECO:0000256" key="4">
    <source>
        <dbReference type="SAM" id="MobiDB-lite"/>
    </source>
</evidence>
<dbReference type="AlphaFoldDB" id="A0A5B2WQR1"/>
<dbReference type="SUPFAM" id="SSF50978">
    <property type="entry name" value="WD40 repeat-like"/>
    <property type="match status" value="2"/>
</dbReference>
<reference evidence="6 7" key="2">
    <citation type="submission" date="2019-09" db="EMBL/GenBank/DDBJ databases">
        <authorList>
            <person name="Jin C."/>
        </authorList>
    </citation>
    <scope>NUCLEOTIDE SEQUENCE [LARGE SCALE GENOMIC DNA]</scope>
    <source>
        <strain evidence="6 7">AN110305</strain>
    </source>
</reference>
<feature type="region of interest" description="Disordered" evidence="4">
    <location>
        <begin position="34"/>
        <end position="55"/>
    </location>
</feature>
<protein>
    <recommendedName>
        <fullName evidence="5">Novel STAND NTPase 1 domain-containing protein</fullName>
    </recommendedName>
</protein>
<feature type="repeat" description="WD" evidence="3">
    <location>
        <begin position="703"/>
        <end position="744"/>
    </location>
</feature>
<dbReference type="InterPro" id="IPR027417">
    <property type="entry name" value="P-loop_NTPase"/>
</dbReference>
<dbReference type="PROSITE" id="PS50082">
    <property type="entry name" value="WD_REPEATS_2"/>
    <property type="match status" value="14"/>
</dbReference>
<feature type="repeat" description="WD" evidence="3">
    <location>
        <begin position="1017"/>
        <end position="1058"/>
    </location>
</feature>
<dbReference type="PANTHER" id="PTHR19848:SF8">
    <property type="entry name" value="F-BOX AND WD REPEAT DOMAIN CONTAINING 7"/>
    <property type="match status" value="1"/>
</dbReference>
<dbReference type="Gene3D" id="2.130.10.10">
    <property type="entry name" value="YVTN repeat-like/Quinoprotein amine dehydrogenase"/>
    <property type="match status" value="5"/>
</dbReference>
<feature type="repeat" description="WD" evidence="3">
    <location>
        <begin position="888"/>
        <end position="919"/>
    </location>
</feature>
<feature type="repeat" description="WD" evidence="3">
    <location>
        <begin position="842"/>
        <end position="883"/>
    </location>
</feature>
<keyword evidence="2" id="KW-0677">Repeat</keyword>
<accession>A0A5B2WQR1</accession>
<keyword evidence="1 3" id="KW-0853">WD repeat</keyword>
<evidence type="ECO:0000256" key="1">
    <source>
        <dbReference type="ARBA" id="ARBA00022574"/>
    </source>
</evidence>
<feature type="repeat" description="WD" evidence="3">
    <location>
        <begin position="926"/>
        <end position="959"/>
    </location>
</feature>
<name>A0A5B2WQR1_9PSEU</name>
<evidence type="ECO:0000256" key="2">
    <source>
        <dbReference type="ARBA" id="ARBA00022737"/>
    </source>
</evidence>
<keyword evidence="7" id="KW-1185">Reference proteome</keyword>
<sequence>MSPSENPDAEAEPARVPGDGIHLEATASDAARVYQSGRDQHIHHPRGVRDQRAAARDDPVRECPYPGLAAFGPEQAGWFFGRDKLVAELVTRLDQRQHTGGMQLVIAPSGAGKSSLLRAGLLPKLDHAALPGSDRWPKVVLTPTVDPLWVLAANLARLTDTDVLTLVGDLAEDPSRCVAQLADAVRDRADDPHARVVVVVDQFEELFTLCTDDRQRRAFIEVLVRLAGGPTGGGDPIGVVVVGLRVDFYAACVDHPRLRAALQDAPLVVGPMSDEELREAISFPANDVGLAVEPGLVELLLHDLGSTAEIGANGVTSYEAGRLPLLAHALRASWQQRDGSVLTVQGYRHTGHIRHAVATTAEEVYANLDGAGRLLAQSLFLRLTKIGDGTEDTRRRVPRAELLDSGTDPAAAAAVVDAFTRARLLTQQRDTVEITHEVLLRSWPRLREWIDTDRVGRLTQQNLEEAATAWHHHGGDQSLLYRGFQLDTAHNWASTAPHNGLSPTAQGFLTASTRARRRSTRRRTTTIAALATLTLVASTTAVIAVVQRGESVHQRDSAVYSRVLAEADQLRGTDTSLSAQLNLVAHRMQPDDETYTRLLNAENTPLSTPLPPHKDQVSSAVFSPDGHTLATGGKDNTVRLWNVTDPTRPTQLGQSLTTNIHDAVYSLAFSPDSRVLAVAENDKTVSLWNVADPARPIALGQPLVGHRNAVSSVAFSPDGHILATGSADKSVLLWDVTDPTQPKVLGQPLVGPTDIVWSVAFSPDGHTLAVGDSDKSVWLWNITDPTQPKVLGQPLTGGHSNMIISVAFSPDGRTLATGSGDQTVRLWNVADPTQPKVLGQPLTGHTNIVLSVAFSPDGHTLASASGDQTVRLWNVSDPNQPTPLGQPLAGHTNAVASVAFSPDGRTLATGSYDSSVRLWALPDTLLTGHADAVRAVAFSPDGRTLATAGYDRSLRLWNLTDPRGPTPLGGALIGSTAALASVAFSQDGRTLATGSFDQTARLWNVTDPARPKALGQLTSHAGAVMSVAFSPDGHTLATGGYDKAVSLWNVTDPARPRALGQPLKGYGGSVNSVVFSPDGHTLATGGTDGLLRLWNVSDPGRAALLGLPLTGHNNIVWTVAFSPDGHLLASGSGDQSVRLWDVTDPVRPKTLGQLTGHTNTVYSVAFSPDGRTIASGSSDTTVRLWHIADPNHPTALGRPLTGHTNYVYSVAFSPDGHTLASGSADKSARLWEVPVERDIGRICSATRDTLTAPQWQNYVGNGMPYAPPCG</sequence>
<dbReference type="InterPro" id="IPR036322">
    <property type="entry name" value="WD40_repeat_dom_sf"/>
</dbReference>
<evidence type="ECO:0000256" key="3">
    <source>
        <dbReference type="PROSITE-ProRule" id="PRU00221"/>
    </source>
</evidence>
<gene>
    <name evidence="6" type="ORF">F0L68_31105</name>
</gene>
<dbReference type="OrthoDB" id="192618at2"/>
<evidence type="ECO:0000313" key="6">
    <source>
        <dbReference type="EMBL" id="KAA2254061.1"/>
    </source>
</evidence>
<dbReference type="InterPro" id="IPR019775">
    <property type="entry name" value="WD40_repeat_CS"/>
</dbReference>
<dbReference type="EMBL" id="VUOB01000063">
    <property type="protein sequence ID" value="KAA2254061.1"/>
    <property type="molecule type" value="Genomic_DNA"/>
</dbReference>
<evidence type="ECO:0000313" key="7">
    <source>
        <dbReference type="Proteomes" id="UP000323454"/>
    </source>
</evidence>
<feature type="repeat" description="WD" evidence="3">
    <location>
        <begin position="749"/>
        <end position="790"/>
    </location>
</feature>
<dbReference type="InterPro" id="IPR015943">
    <property type="entry name" value="WD40/YVTN_repeat-like_dom_sf"/>
</dbReference>
<feature type="repeat" description="WD" evidence="3">
    <location>
        <begin position="610"/>
        <end position="651"/>
    </location>
</feature>
<dbReference type="PROSITE" id="PS50294">
    <property type="entry name" value="WD_REPEATS_REGION"/>
    <property type="match status" value="14"/>
</dbReference>
<proteinExistence type="predicted"/>
<dbReference type="CDD" id="cd00200">
    <property type="entry name" value="WD40"/>
    <property type="match status" value="3"/>
</dbReference>
<feature type="repeat" description="WD" evidence="3">
    <location>
        <begin position="1200"/>
        <end position="1233"/>
    </location>
</feature>
<evidence type="ECO:0000259" key="5">
    <source>
        <dbReference type="Pfam" id="PF20703"/>
    </source>
</evidence>
<feature type="compositionally biased region" description="Basic and acidic residues" evidence="4">
    <location>
        <begin position="38"/>
        <end position="55"/>
    </location>
</feature>
<dbReference type="InterPro" id="IPR001680">
    <property type="entry name" value="WD40_rpt"/>
</dbReference>
<dbReference type="RefSeq" id="WP_149853426.1">
    <property type="nucleotide sequence ID" value="NZ_VUOB01000063.1"/>
</dbReference>
<feature type="repeat" description="WD" evidence="3">
    <location>
        <begin position="972"/>
        <end position="1013"/>
    </location>
</feature>